<dbReference type="Proteomes" id="UP000615446">
    <property type="component" value="Unassembled WGS sequence"/>
</dbReference>
<proteinExistence type="predicted"/>
<name>A0A8H3R3F8_9GLOM</name>
<gene>
    <name evidence="6" type="ORF">RCL2_002895400</name>
</gene>
<dbReference type="Pfam" id="PF20147">
    <property type="entry name" value="Crinkler"/>
    <property type="match status" value="2"/>
</dbReference>
<organism evidence="6 7">
    <name type="scientific">Rhizophagus clarus</name>
    <dbReference type="NCBI Taxonomy" id="94130"/>
    <lineage>
        <taxon>Eukaryota</taxon>
        <taxon>Fungi</taxon>
        <taxon>Fungi incertae sedis</taxon>
        <taxon>Mucoromycota</taxon>
        <taxon>Glomeromycotina</taxon>
        <taxon>Glomeromycetes</taxon>
        <taxon>Glomerales</taxon>
        <taxon>Glomeraceae</taxon>
        <taxon>Rhizophagus</taxon>
    </lineage>
</organism>
<dbReference type="InterPro" id="IPR032675">
    <property type="entry name" value="LRR_dom_sf"/>
</dbReference>
<dbReference type="SUPFAM" id="SSF52047">
    <property type="entry name" value="RNI-like"/>
    <property type="match status" value="1"/>
</dbReference>
<dbReference type="Gene3D" id="3.80.10.10">
    <property type="entry name" value="Ribonuclease Inhibitor"/>
    <property type="match status" value="1"/>
</dbReference>
<feature type="domain" description="Crinkler effector protein N-terminal" evidence="5">
    <location>
        <begin position="224"/>
        <end position="335"/>
    </location>
</feature>
<evidence type="ECO:0000256" key="2">
    <source>
        <dbReference type="ARBA" id="ARBA00004613"/>
    </source>
</evidence>
<evidence type="ECO:0000259" key="5">
    <source>
        <dbReference type="Pfam" id="PF20147"/>
    </source>
</evidence>
<accession>A0A8H3R3F8</accession>
<dbReference type="Pfam" id="PF13516">
    <property type="entry name" value="LRR_6"/>
    <property type="match status" value="1"/>
</dbReference>
<feature type="region of interest" description="Disordered" evidence="4">
    <location>
        <begin position="885"/>
        <end position="906"/>
    </location>
</feature>
<dbReference type="OrthoDB" id="2410986at2759"/>
<evidence type="ECO:0000313" key="6">
    <source>
        <dbReference type="EMBL" id="GET02576.1"/>
    </source>
</evidence>
<dbReference type="GO" id="GO:0043657">
    <property type="term" value="C:host cell"/>
    <property type="evidence" value="ECO:0007669"/>
    <property type="project" value="UniProtKB-SubCell"/>
</dbReference>
<sequence length="906" mass="103036">MLIQRCLSIEYLDFADVMAFCNDALIVAIIRGSPNLRHLEIGHNDIGDEVTEALAHSCRKLEYLDLSEIARSRPNLKFLDLEGCRNISKEAMDQLNPNIHIEFDEDYCSDSESSSSETESDKMFDENIDAEKEEAFNEFIKEYGEREEDWTIYDNDWHDWDDLFCEIKTHWNTKAVNLIELPYYPLELRSEIWGPSRTWPDEVPDKTNTSDKSKFDKLVEGGDIVLNCFIPGEEVRDIFDVTISNANNNRVSSLAEAIRNRRLDRFRDINSTRLVLYKNKSEADRVIIQNLRNNNVAILDGTELMNPQNTIFSYFPIQPQPFYPSDGEKGINVIVYPPTDNYVMSSETNTPASTSTSTSVTADYGIRTLTRPDGTEIECNERALLIRNAHVFPEGRRYLIYSILLCSITNIIIPVFTRFSGNDYVFLIGICVTSVKEIYRFLARLWFTLRKIFQNFVTCSGSGIDIYSNSFTLNYPIIGNTLANAFPIDVNKDQLVGHLKKVIKAEKQNDFAGIDADRLKLWKKEIPDDQDDLLSNLTLNDGDELLATREIGDYWTEKPPKRNIHVIVEPPESTTTSSEVLELREQLASLQALLNKSTHDFDVVVHPKRKPNKWTANIEHATLEGLKEYIRKMYQSPALENDGAELNLMNDGDKYSPRSDQDLREILRIFVSDKKLKFTVFIETPSKPFSDWSFPKVCQLYGISNDPNPDIDVFPPFSCGSADLNSGNSKVVIKHLMAEIKLRQDVTPLNKANEATKSIYSYCYLASGVSLYKDNFKLIPEKLIEGRNGQGNLDYAVECRSTGRVLGVIEADEIDNGQDVDRVFGIVTDASEWYFMECSLDNEGKPSFKLSEPVTVVYKDENLQAKVEKVLGHIVWLLEEAQKPAETSQGGVKRVKSTGNLAGKKN</sequence>
<dbReference type="InterPro" id="IPR001611">
    <property type="entry name" value="Leu-rich_rpt"/>
</dbReference>
<evidence type="ECO:0000256" key="1">
    <source>
        <dbReference type="ARBA" id="ARBA00004340"/>
    </source>
</evidence>
<reference evidence="6" key="1">
    <citation type="submission" date="2019-10" db="EMBL/GenBank/DDBJ databases">
        <title>Conservation and host-specific expression of non-tandemly repeated heterogenous ribosome RNA gene in arbuscular mycorrhizal fungi.</title>
        <authorList>
            <person name="Maeda T."/>
            <person name="Kobayashi Y."/>
            <person name="Nakagawa T."/>
            <person name="Ezawa T."/>
            <person name="Yamaguchi K."/>
            <person name="Bino T."/>
            <person name="Nishimoto Y."/>
            <person name="Shigenobu S."/>
            <person name="Kawaguchi M."/>
        </authorList>
    </citation>
    <scope>NUCLEOTIDE SEQUENCE</scope>
    <source>
        <strain evidence="6">HR1</strain>
    </source>
</reference>
<evidence type="ECO:0000256" key="4">
    <source>
        <dbReference type="SAM" id="MobiDB-lite"/>
    </source>
</evidence>
<dbReference type="GO" id="GO:0005576">
    <property type="term" value="C:extracellular region"/>
    <property type="evidence" value="ECO:0007669"/>
    <property type="project" value="UniProtKB-SubCell"/>
</dbReference>
<keyword evidence="3" id="KW-0964">Secreted</keyword>
<evidence type="ECO:0000313" key="7">
    <source>
        <dbReference type="Proteomes" id="UP000615446"/>
    </source>
</evidence>
<comment type="subcellular location">
    <subcellularLocation>
        <location evidence="1">Host cell</location>
    </subcellularLocation>
    <subcellularLocation>
        <location evidence="2">Secreted</location>
    </subcellularLocation>
</comment>
<comment type="caution">
    <text evidence="6">The sequence shown here is derived from an EMBL/GenBank/DDBJ whole genome shotgun (WGS) entry which is preliminary data.</text>
</comment>
<feature type="domain" description="Crinkler effector protein N-terminal" evidence="5">
    <location>
        <begin position="472"/>
        <end position="569"/>
    </location>
</feature>
<dbReference type="EMBL" id="BLAL01000313">
    <property type="protein sequence ID" value="GET02576.1"/>
    <property type="molecule type" value="Genomic_DNA"/>
</dbReference>
<protein>
    <recommendedName>
        <fullName evidence="5">Crinkler effector protein N-terminal domain-containing protein</fullName>
    </recommendedName>
</protein>
<dbReference type="InterPro" id="IPR045379">
    <property type="entry name" value="Crinkler_N"/>
</dbReference>
<evidence type="ECO:0000256" key="3">
    <source>
        <dbReference type="ARBA" id="ARBA00022525"/>
    </source>
</evidence>
<dbReference type="AlphaFoldDB" id="A0A8H3R3F8"/>